<protein>
    <recommendedName>
        <fullName evidence="3">DUF4258 domain-containing protein</fullName>
    </recommendedName>
</protein>
<evidence type="ECO:0000313" key="2">
    <source>
        <dbReference type="Proteomes" id="UP000214646"/>
    </source>
</evidence>
<dbReference type="AlphaFoldDB" id="A0A225E5W3"/>
<organism evidence="1 2">
    <name type="scientific">Fimbriiglobus ruber</name>
    <dbReference type="NCBI Taxonomy" id="1908690"/>
    <lineage>
        <taxon>Bacteria</taxon>
        <taxon>Pseudomonadati</taxon>
        <taxon>Planctomycetota</taxon>
        <taxon>Planctomycetia</taxon>
        <taxon>Gemmatales</taxon>
        <taxon>Gemmataceae</taxon>
        <taxon>Fimbriiglobus</taxon>
    </lineage>
</organism>
<dbReference type="EMBL" id="NIDE01000001">
    <property type="protein sequence ID" value="OWK47154.1"/>
    <property type="molecule type" value="Genomic_DNA"/>
</dbReference>
<keyword evidence="2" id="KW-1185">Reference proteome</keyword>
<evidence type="ECO:0000313" key="1">
    <source>
        <dbReference type="EMBL" id="OWK47154.1"/>
    </source>
</evidence>
<reference evidence="2" key="1">
    <citation type="submission" date="2017-06" db="EMBL/GenBank/DDBJ databases">
        <title>Genome analysis of Fimbriiglobus ruber SP5, the first member of the order Planctomycetales with confirmed chitinolytic capability.</title>
        <authorList>
            <person name="Ravin N.V."/>
            <person name="Rakitin A.L."/>
            <person name="Ivanova A.A."/>
            <person name="Beletsky A.V."/>
            <person name="Kulichevskaya I.S."/>
            <person name="Mardanov A.V."/>
            <person name="Dedysh S.N."/>
        </authorList>
    </citation>
    <scope>NUCLEOTIDE SEQUENCE [LARGE SCALE GENOMIC DNA]</scope>
    <source>
        <strain evidence="2">SP5</strain>
    </source>
</reference>
<sequence length="97" mass="11196">MAQFVWIDWNLSKIDMHALSTAEVEFAWHNRVDTRSWSLPDPGTESYATLPCGRRVKMIWRYNGFGDETCVFVVTAYKVPARKCPGKRIGRHVPKPN</sequence>
<dbReference type="RefSeq" id="WP_088252290.1">
    <property type="nucleotide sequence ID" value="NZ_NIDE01000001.1"/>
</dbReference>
<dbReference type="OrthoDB" id="287264at2"/>
<proteinExistence type="predicted"/>
<evidence type="ECO:0008006" key="3">
    <source>
        <dbReference type="Google" id="ProtNLM"/>
    </source>
</evidence>
<dbReference type="Proteomes" id="UP000214646">
    <property type="component" value="Unassembled WGS sequence"/>
</dbReference>
<gene>
    <name evidence="1" type="ORF">FRUB_00853</name>
</gene>
<name>A0A225E5W3_9BACT</name>
<comment type="caution">
    <text evidence="1">The sequence shown here is derived from an EMBL/GenBank/DDBJ whole genome shotgun (WGS) entry which is preliminary data.</text>
</comment>
<accession>A0A225E5W3</accession>